<evidence type="ECO:0000313" key="1">
    <source>
        <dbReference type="EMBL" id="MEJ8821645.1"/>
    </source>
</evidence>
<accession>A0ABU8VV08</accession>
<name>A0ABU8VV08_9BURK</name>
<keyword evidence="2" id="KW-1185">Reference proteome</keyword>
<gene>
    <name evidence="1" type="ORF">WKW80_06290</name>
</gene>
<protein>
    <submittedName>
        <fullName evidence="1">Uncharacterized protein</fullName>
    </submittedName>
</protein>
<dbReference type="EMBL" id="JBBKZV010000002">
    <property type="protein sequence ID" value="MEJ8821645.1"/>
    <property type="molecule type" value="Genomic_DNA"/>
</dbReference>
<proteinExistence type="predicted"/>
<dbReference type="Proteomes" id="UP001363010">
    <property type="component" value="Unassembled WGS sequence"/>
</dbReference>
<organism evidence="1 2">
    <name type="scientific">Variovorax humicola</name>
    <dbReference type="NCBI Taxonomy" id="1769758"/>
    <lineage>
        <taxon>Bacteria</taxon>
        <taxon>Pseudomonadati</taxon>
        <taxon>Pseudomonadota</taxon>
        <taxon>Betaproteobacteria</taxon>
        <taxon>Burkholderiales</taxon>
        <taxon>Comamonadaceae</taxon>
        <taxon>Variovorax</taxon>
    </lineage>
</organism>
<comment type="caution">
    <text evidence="1">The sequence shown here is derived from an EMBL/GenBank/DDBJ whole genome shotgun (WGS) entry which is preliminary data.</text>
</comment>
<sequence>MRYRLTHADGSTEEGVTDAAGRISMQRNIDPAGLRIKLLGRRR</sequence>
<dbReference type="RefSeq" id="WP_340362685.1">
    <property type="nucleotide sequence ID" value="NZ_JBBKZV010000002.1"/>
</dbReference>
<reference evidence="1 2" key="1">
    <citation type="submission" date="2024-03" db="EMBL/GenBank/DDBJ databases">
        <title>Novel species of the genus Variovorax.</title>
        <authorList>
            <person name="Liu Q."/>
            <person name="Xin Y.-H."/>
        </authorList>
    </citation>
    <scope>NUCLEOTIDE SEQUENCE [LARGE SCALE GENOMIC DNA]</scope>
    <source>
        <strain evidence="1 2">KACC 18501</strain>
    </source>
</reference>
<evidence type="ECO:0000313" key="2">
    <source>
        <dbReference type="Proteomes" id="UP001363010"/>
    </source>
</evidence>